<dbReference type="EC" id="1.16.3.1" evidence="8"/>
<feature type="domain" description="Ferritin-like diiron" evidence="11">
    <location>
        <begin position="1"/>
        <end position="145"/>
    </location>
</feature>
<dbReference type="SUPFAM" id="SSF47240">
    <property type="entry name" value="Ferritin-like"/>
    <property type="match status" value="1"/>
</dbReference>
<evidence type="ECO:0000256" key="4">
    <source>
        <dbReference type="ARBA" id="ARBA00022617"/>
    </source>
</evidence>
<reference evidence="13" key="1">
    <citation type="journal article" date="2018" name="Front. Microbiol.">
        <title>Genome-Based Analysis Reveals the Taxonomy and Diversity of the Family Idiomarinaceae.</title>
        <authorList>
            <person name="Liu Y."/>
            <person name="Lai Q."/>
            <person name="Shao Z."/>
        </authorList>
    </citation>
    <scope>NUCLEOTIDE SEQUENCE [LARGE SCALE GENOMIC DNA]</scope>
    <source>
        <strain evidence="13">BH195</strain>
    </source>
</reference>
<organism evidence="12 13">
    <name type="scientific">Pseudidiomarina halophila</name>
    <dbReference type="NCBI Taxonomy" id="1449799"/>
    <lineage>
        <taxon>Bacteria</taxon>
        <taxon>Pseudomonadati</taxon>
        <taxon>Pseudomonadota</taxon>
        <taxon>Gammaproteobacteria</taxon>
        <taxon>Alteromonadales</taxon>
        <taxon>Idiomarinaceae</taxon>
        <taxon>Pseudidiomarina</taxon>
    </lineage>
</organism>
<dbReference type="OrthoDB" id="9800505at2"/>
<dbReference type="EMBL" id="PIPW01000001">
    <property type="protein sequence ID" value="RUO54015.1"/>
    <property type="molecule type" value="Genomic_DNA"/>
</dbReference>
<dbReference type="GO" id="GO:0006879">
    <property type="term" value="P:intracellular iron ion homeostasis"/>
    <property type="evidence" value="ECO:0007669"/>
    <property type="project" value="UniProtKB-KW"/>
</dbReference>
<feature type="binding site" evidence="9">
    <location>
        <position position="130"/>
    </location>
    <ligand>
        <name>Fe cation</name>
        <dbReference type="ChEBI" id="CHEBI:24875"/>
        <label>2</label>
    </ligand>
</feature>
<gene>
    <name evidence="12" type="primary">bfr</name>
    <name evidence="12" type="ORF">CWI69_00865</name>
</gene>
<evidence type="ECO:0000256" key="10">
    <source>
        <dbReference type="RuleBase" id="RU000623"/>
    </source>
</evidence>
<feature type="binding site" evidence="9">
    <location>
        <position position="51"/>
    </location>
    <ligand>
        <name>Fe cation</name>
        <dbReference type="ChEBI" id="CHEBI:24875"/>
        <label>1</label>
    </ligand>
</feature>
<dbReference type="GO" id="GO:0006826">
    <property type="term" value="P:iron ion transport"/>
    <property type="evidence" value="ECO:0007669"/>
    <property type="project" value="InterPro"/>
</dbReference>
<dbReference type="GO" id="GO:0005829">
    <property type="term" value="C:cytosol"/>
    <property type="evidence" value="ECO:0007669"/>
    <property type="project" value="TreeGrafter"/>
</dbReference>
<comment type="similarity">
    <text evidence="2 8 10">Belongs to the bacterioferritin family.</text>
</comment>
<dbReference type="GO" id="GO:0008199">
    <property type="term" value="F:ferric iron binding"/>
    <property type="evidence" value="ECO:0007669"/>
    <property type="project" value="InterPro"/>
</dbReference>
<feature type="binding site" description="axial binding residue" evidence="9">
    <location>
        <position position="52"/>
    </location>
    <ligand>
        <name>heme b</name>
        <dbReference type="ChEBI" id="CHEBI:60344"/>
        <note>ligand shared between dimeric partners</note>
    </ligand>
    <ligandPart>
        <name>Fe</name>
        <dbReference type="ChEBI" id="CHEBI:18248"/>
    </ligandPart>
</feature>
<comment type="function">
    <text evidence="8">Iron-storage protein, whose ferroxidase center binds Fe(2+), oxidizes it using dioxygen to Fe(3+), and participates in the subsequent Fe(3+) oxide mineral core formation within the central cavity of the BFR protein shell.</text>
</comment>
<comment type="catalytic activity">
    <reaction evidence="8">
        <text>4 Fe(2+) + O2 + 4 H(+) = 4 Fe(3+) + 2 H2O</text>
        <dbReference type="Rhea" id="RHEA:11148"/>
        <dbReference type="ChEBI" id="CHEBI:15377"/>
        <dbReference type="ChEBI" id="CHEBI:15378"/>
        <dbReference type="ChEBI" id="CHEBI:15379"/>
        <dbReference type="ChEBI" id="CHEBI:29033"/>
        <dbReference type="ChEBI" id="CHEBI:29034"/>
        <dbReference type="EC" id="1.16.3.1"/>
    </reaction>
</comment>
<dbReference type="InterPro" id="IPR008331">
    <property type="entry name" value="Ferritin_DPS_dom"/>
</dbReference>
<dbReference type="InterPro" id="IPR012347">
    <property type="entry name" value="Ferritin-like"/>
</dbReference>
<dbReference type="CDD" id="cd00907">
    <property type="entry name" value="Bacterioferritin"/>
    <property type="match status" value="1"/>
</dbReference>
<protein>
    <recommendedName>
        <fullName evidence="8 10">Bacterioferritin</fullName>
        <ecNumber evidence="8">1.16.3.1</ecNumber>
    </recommendedName>
</protein>
<evidence type="ECO:0000259" key="11">
    <source>
        <dbReference type="PROSITE" id="PS50905"/>
    </source>
</evidence>
<evidence type="ECO:0000256" key="7">
    <source>
        <dbReference type="ARBA" id="ARBA00036243"/>
    </source>
</evidence>
<evidence type="ECO:0000256" key="2">
    <source>
        <dbReference type="ARBA" id="ARBA00008093"/>
    </source>
</evidence>
<dbReference type="PANTHER" id="PTHR30295:SF0">
    <property type="entry name" value="BACTERIOFERRITIN"/>
    <property type="match status" value="1"/>
</dbReference>
<keyword evidence="5 8" id="KW-0479">Metal-binding</keyword>
<comment type="caution">
    <text evidence="12">The sequence shown here is derived from an EMBL/GenBank/DDBJ whole genome shotgun (WGS) entry which is preliminary data.</text>
</comment>
<dbReference type="GO" id="GO:0020037">
    <property type="term" value="F:heme binding"/>
    <property type="evidence" value="ECO:0007669"/>
    <property type="project" value="TreeGrafter"/>
</dbReference>
<dbReference type="PROSITE" id="PS00549">
    <property type="entry name" value="BACTERIOFERRITIN"/>
    <property type="match status" value="1"/>
</dbReference>
<feature type="binding site" evidence="9">
    <location>
        <position position="51"/>
    </location>
    <ligand>
        <name>Fe cation</name>
        <dbReference type="ChEBI" id="CHEBI:24875"/>
        <label>2</label>
    </ligand>
</feature>
<dbReference type="Gene3D" id="1.20.1260.10">
    <property type="match status" value="1"/>
</dbReference>
<evidence type="ECO:0000313" key="13">
    <source>
        <dbReference type="Proteomes" id="UP000287198"/>
    </source>
</evidence>
<evidence type="ECO:0000256" key="9">
    <source>
        <dbReference type="PIRSR" id="PIRSR002560-1"/>
    </source>
</evidence>
<dbReference type="InterPro" id="IPR009040">
    <property type="entry name" value="Ferritin-like_diiron"/>
</dbReference>
<dbReference type="PRINTS" id="PR00601">
    <property type="entry name" value="BACFERRITIN"/>
</dbReference>
<evidence type="ECO:0000256" key="6">
    <source>
        <dbReference type="ARBA" id="ARBA00023004"/>
    </source>
</evidence>
<dbReference type="NCBIfam" id="TIGR00754">
    <property type="entry name" value="bfr"/>
    <property type="match status" value="1"/>
</dbReference>
<dbReference type="RefSeq" id="WP_126761033.1">
    <property type="nucleotide sequence ID" value="NZ_JBHLTZ010000004.1"/>
</dbReference>
<comment type="cofactor">
    <cofactor evidence="1">
        <name>heme b</name>
        <dbReference type="ChEBI" id="CHEBI:60344"/>
    </cofactor>
</comment>
<evidence type="ECO:0000256" key="8">
    <source>
        <dbReference type="PIRNR" id="PIRNR002560"/>
    </source>
</evidence>
<dbReference type="InterPro" id="IPR002024">
    <property type="entry name" value="Bacterioferritin"/>
</dbReference>
<proteinExistence type="inferred from homology"/>
<keyword evidence="3 8" id="KW-0409">Iron storage</keyword>
<evidence type="ECO:0000256" key="3">
    <source>
        <dbReference type="ARBA" id="ARBA00022434"/>
    </source>
</evidence>
<dbReference type="PIRSF" id="PIRSF002560">
    <property type="entry name" value="Bacterioferritin"/>
    <property type="match status" value="1"/>
</dbReference>
<feature type="binding site" evidence="9">
    <location>
        <position position="50"/>
    </location>
    <ligand>
        <name>Fe cation</name>
        <dbReference type="ChEBI" id="CHEBI:24875"/>
        <label>3</label>
    </ligand>
</feature>
<dbReference type="Proteomes" id="UP000287198">
    <property type="component" value="Unassembled WGS sequence"/>
</dbReference>
<dbReference type="InterPro" id="IPR009078">
    <property type="entry name" value="Ferritin-like_SF"/>
</dbReference>
<dbReference type="GO" id="GO:0004322">
    <property type="term" value="F:ferroxidase activity"/>
    <property type="evidence" value="ECO:0007669"/>
    <property type="project" value="UniProtKB-EC"/>
</dbReference>
<evidence type="ECO:0000256" key="1">
    <source>
        <dbReference type="ARBA" id="ARBA00001970"/>
    </source>
</evidence>
<evidence type="ECO:0000256" key="5">
    <source>
        <dbReference type="ARBA" id="ARBA00022723"/>
    </source>
</evidence>
<sequence>MQGEPKVLQELNRILTRKLTAINQYFLHARMYKNWGFGALNSIIYKASIEEMKHADDIIERLLFLGGLPNLQDLGKLYIGEEPREMLELDHKVQAADVEALREAITVCEKHQDYVTRDELSAILDQQEEHLDWLETQLELITHLGLSTYLQTKLHKES</sequence>
<dbReference type="PROSITE" id="PS50905">
    <property type="entry name" value="FERRITIN_LIKE"/>
    <property type="match status" value="1"/>
</dbReference>
<keyword evidence="13" id="KW-1185">Reference proteome</keyword>
<keyword evidence="6 8" id="KW-0408">Iron</keyword>
<name>A0A432XZ29_9GAMM</name>
<comment type="catalytic activity">
    <reaction evidence="7">
        <text>Fe(2+)(in) = Fe(2+)(out)</text>
        <dbReference type="Rhea" id="RHEA:28486"/>
        <dbReference type="ChEBI" id="CHEBI:29033"/>
    </reaction>
</comment>
<feature type="binding site" evidence="9">
    <location>
        <position position="54"/>
    </location>
    <ligand>
        <name>Fe cation</name>
        <dbReference type="ChEBI" id="CHEBI:24875"/>
        <label>1</label>
    </ligand>
</feature>
<dbReference type="FunFam" id="1.20.1260.10:FF:000005">
    <property type="entry name" value="Bacterioferritin"/>
    <property type="match status" value="1"/>
</dbReference>
<accession>A0A432XZ29</accession>
<dbReference type="Pfam" id="PF00210">
    <property type="entry name" value="Ferritin"/>
    <property type="match status" value="1"/>
</dbReference>
<keyword evidence="4 10" id="KW-0349">Heme</keyword>
<dbReference type="GO" id="GO:0140315">
    <property type="term" value="F:iron ion sequestering activity"/>
    <property type="evidence" value="ECO:0007669"/>
    <property type="project" value="UniProtKB-ARBA"/>
</dbReference>
<dbReference type="PANTHER" id="PTHR30295">
    <property type="entry name" value="BACTERIOFERRITIN"/>
    <property type="match status" value="1"/>
</dbReference>
<evidence type="ECO:0000313" key="12">
    <source>
        <dbReference type="EMBL" id="RUO54015.1"/>
    </source>
</evidence>
<dbReference type="AlphaFoldDB" id="A0A432XZ29"/>